<evidence type="ECO:0000313" key="1">
    <source>
        <dbReference type="EMBL" id="KAI3365522.1"/>
    </source>
</evidence>
<feature type="non-terminal residue" evidence="1">
    <location>
        <position position="1"/>
    </location>
</feature>
<reference evidence="1" key="1">
    <citation type="submission" date="2022-04" db="EMBL/GenBank/DDBJ databases">
        <title>Jade perch genome.</title>
        <authorList>
            <person name="Chao B."/>
        </authorList>
    </citation>
    <scope>NUCLEOTIDE SEQUENCE</scope>
    <source>
        <strain evidence="1">CB-2022</strain>
    </source>
</reference>
<protein>
    <submittedName>
        <fullName evidence="1">Uncharacterized protein</fullName>
    </submittedName>
</protein>
<proteinExistence type="predicted"/>
<dbReference type="EMBL" id="CM041542">
    <property type="protein sequence ID" value="KAI3365522.1"/>
    <property type="molecule type" value="Genomic_DNA"/>
</dbReference>
<gene>
    <name evidence="1" type="ORF">L3Q82_010133</name>
</gene>
<accession>A0ACB8WCG4</accession>
<comment type="caution">
    <text evidence="1">The sequence shown here is derived from an EMBL/GenBank/DDBJ whole genome shotgun (WGS) entry which is preliminary data.</text>
</comment>
<name>A0ACB8WCG4_9TELE</name>
<evidence type="ECO:0000313" key="2">
    <source>
        <dbReference type="Proteomes" id="UP000831701"/>
    </source>
</evidence>
<keyword evidence="2" id="KW-1185">Reference proteome</keyword>
<sequence length="354" mass="40105">FWKAARLTELEKQLSILQNVKLAAPGNIVKCIPGATAGDIESNLKLLAKHLLLPQGRREDLLGGEDVCRTTGDKEVIILSDSDSENTPPPGVEVPTRSCVGGLNRGILQPVESEPLTRVILMFDNAFRQRWIDSFSFLPMRLAKTPAALGFEDMEKGYFPHMFNTCENEYYSGSYPDPSYYGYDTMTDSEKTAFMKWYVTVREDKFDFQAEIRRYCVNDVEVLRKACRIYRETFLECTQLDPFAFTTLASSCMGVFKTLFLPRDTLALTYDGAYTTQNKAYSDVSMQWLEYVAHVENIEIRHALNYGEQAFGPYFVDGCNAATNTCYEFAGCFFHGCIKCHVQADENPVAKVLY</sequence>
<feature type="non-terminal residue" evidence="1">
    <location>
        <position position="354"/>
    </location>
</feature>
<dbReference type="Proteomes" id="UP000831701">
    <property type="component" value="Chromosome 12"/>
</dbReference>
<organism evidence="1 2">
    <name type="scientific">Scortum barcoo</name>
    <name type="common">barcoo grunter</name>
    <dbReference type="NCBI Taxonomy" id="214431"/>
    <lineage>
        <taxon>Eukaryota</taxon>
        <taxon>Metazoa</taxon>
        <taxon>Chordata</taxon>
        <taxon>Craniata</taxon>
        <taxon>Vertebrata</taxon>
        <taxon>Euteleostomi</taxon>
        <taxon>Actinopterygii</taxon>
        <taxon>Neopterygii</taxon>
        <taxon>Teleostei</taxon>
        <taxon>Neoteleostei</taxon>
        <taxon>Acanthomorphata</taxon>
        <taxon>Eupercaria</taxon>
        <taxon>Centrarchiformes</taxon>
        <taxon>Terapontoidei</taxon>
        <taxon>Terapontidae</taxon>
        <taxon>Scortum</taxon>
    </lineage>
</organism>